<reference evidence="2" key="2">
    <citation type="submission" date="2023-05" db="EMBL/GenBank/DDBJ databases">
        <authorList>
            <consortium name="Lawrence Berkeley National Laboratory"/>
            <person name="Steindorff A."/>
            <person name="Hensen N."/>
            <person name="Bonometti L."/>
            <person name="Westerberg I."/>
            <person name="Brannstrom I.O."/>
            <person name="Guillou S."/>
            <person name="Cros-Aarteil S."/>
            <person name="Calhoun S."/>
            <person name="Haridas S."/>
            <person name="Kuo A."/>
            <person name="Mondo S."/>
            <person name="Pangilinan J."/>
            <person name="Riley R."/>
            <person name="Labutti K."/>
            <person name="Andreopoulos B."/>
            <person name="Lipzen A."/>
            <person name="Chen C."/>
            <person name="Yanf M."/>
            <person name="Daum C."/>
            <person name="Ng V."/>
            <person name="Clum A."/>
            <person name="Ohm R."/>
            <person name="Martin F."/>
            <person name="Silar P."/>
            <person name="Natvig D."/>
            <person name="Lalanne C."/>
            <person name="Gautier V."/>
            <person name="Ament-Velasquez S.L."/>
            <person name="Kruys A."/>
            <person name="Hutchinson M.I."/>
            <person name="Powell A.J."/>
            <person name="Barry K."/>
            <person name="Miller A.N."/>
            <person name="Grigoriev I.V."/>
            <person name="Debuchy R."/>
            <person name="Gladieux P."/>
            <person name="Thoren M.H."/>
            <person name="Johannesson H."/>
        </authorList>
    </citation>
    <scope>NUCLEOTIDE SEQUENCE</scope>
    <source>
        <strain evidence="2">CBS 731.68</strain>
    </source>
</reference>
<reference evidence="2" key="1">
    <citation type="journal article" date="2023" name="Mol. Phylogenet. Evol.">
        <title>Genome-scale phylogeny and comparative genomics of the fungal order Sordariales.</title>
        <authorList>
            <person name="Hensen N."/>
            <person name="Bonometti L."/>
            <person name="Westerberg I."/>
            <person name="Brannstrom I.O."/>
            <person name="Guillou S."/>
            <person name="Cros-Aarteil S."/>
            <person name="Calhoun S."/>
            <person name="Haridas S."/>
            <person name="Kuo A."/>
            <person name="Mondo S."/>
            <person name="Pangilinan J."/>
            <person name="Riley R."/>
            <person name="LaButti K."/>
            <person name="Andreopoulos B."/>
            <person name="Lipzen A."/>
            <person name="Chen C."/>
            <person name="Yan M."/>
            <person name="Daum C."/>
            <person name="Ng V."/>
            <person name="Clum A."/>
            <person name="Steindorff A."/>
            <person name="Ohm R.A."/>
            <person name="Martin F."/>
            <person name="Silar P."/>
            <person name="Natvig D.O."/>
            <person name="Lalanne C."/>
            <person name="Gautier V."/>
            <person name="Ament-Velasquez S.L."/>
            <person name="Kruys A."/>
            <person name="Hutchinson M.I."/>
            <person name="Powell A.J."/>
            <person name="Barry K."/>
            <person name="Miller A.N."/>
            <person name="Grigoriev I.V."/>
            <person name="Debuchy R."/>
            <person name="Gladieux P."/>
            <person name="Hiltunen Thoren M."/>
            <person name="Johannesson H."/>
        </authorList>
    </citation>
    <scope>NUCLEOTIDE SEQUENCE</scope>
    <source>
        <strain evidence="2">CBS 731.68</strain>
    </source>
</reference>
<name>A0AAN6TRL1_9PEZI</name>
<dbReference type="EMBL" id="MU853248">
    <property type="protein sequence ID" value="KAK4119462.1"/>
    <property type="molecule type" value="Genomic_DNA"/>
</dbReference>
<dbReference type="Proteomes" id="UP001302602">
    <property type="component" value="Unassembled WGS sequence"/>
</dbReference>
<proteinExistence type="predicted"/>
<feature type="compositionally biased region" description="Polar residues" evidence="1">
    <location>
        <begin position="186"/>
        <end position="198"/>
    </location>
</feature>
<sequence length="241" mass="24917">MATVCLDIQIFYNPTVATGPEPASRGPLVRKGKPSAAIFGAPLHPPPPLQDAHDPQHSSAGKSQDNAVLIASGGESDDDLDDGRSNASFPPLEELLAVAHNKVKSRSASTGKSVDGKSVDGASNKSDAPEPSVTIGPGLDDEFANQQRRRGSLGLPLKSLASSPETAHATQTQPVPAGCAAFEPGQASTPDNTSHNTTVPETDAACLTEHDPNIMPVELPAVFLLGDTGQCKVTSSTPCQW</sequence>
<comment type="caution">
    <text evidence="2">The sequence shown here is derived from an EMBL/GenBank/DDBJ whole genome shotgun (WGS) entry which is preliminary data.</text>
</comment>
<feature type="region of interest" description="Disordered" evidence="1">
    <location>
        <begin position="156"/>
        <end position="198"/>
    </location>
</feature>
<evidence type="ECO:0000313" key="2">
    <source>
        <dbReference type="EMBL" id="KAK4119462.1"/>
    </source>
</evidence>
<evidence type="ECO:0000256" key="1">
    <source>
        <dbReference type="SAM" id="MobiDB-lite"/>
    </source>
</evidence>
<feature type="region of interest" description="Disordered" evidence="1">
    <location>
        <begin position="103"/>
        <end position="140"/>
    </location>
</feature>
<organism evidence="2 3">
    <name type="scientific">Parathielavia appendiculata</name>
    <dbReference type="NCBI Taxonomy" id="2587402"/>
    <lineage>
        <taxon>Eukaryota</taxon>
        <taxon>Fungi</taxon>
        <taxon>Dikarya</taxon>
        <taxon>Ascomycota</taxon>
        <taxon>Pezizomycotina</taxon>
        <taxon>Sordariomycetes</taxon>
        <taxon>Sordariomycetidae</taxon>
        <taxon>Sordariales</taxon>
        <taxon>Chaetomiaceae</taxon>
        <taxon>Parathielavia</taxon>
    </lineage>
</organism>
<dbReference type="GeneID" id="87833444"/>
<feature type="region of interest" description="Disordered" evidence="1">
    <location>
        <begin position="16"/>
        <end position="63"/>
    </location>
</feature>
<accession>A0AAN6TRL1</accession>
<dbReference type="RefSeq" id="XP_062643235.1">
    <property type="nucleotide sequence ID" value="XM_062796676.1"/>
</dbReference>
<evidence type="ECO:0000313" key="3">
    <source>
        <dbReference type="Proteomes" id="UP001302602"/>
    </source>
</evidence>
<protein>
    <submittedName>
        <fullName evidence="2">Uncharacterized protein</fullName>
    </submittedName>
</protein>
<feature type="compositionally biased region" description="Polar residues" evidence="1">
    <location>
        <begin position="160"/>
        <end position="174"/>
    </location>
</feature>
<gene>
    <name evidence="2" type="ORF">N657DRAFT_684409</name>
</gene>
<dbReference type="AlphaFoldDB" id="A0AAN6TRL1"/>
<keyword evidence="3" id="KW-1185">Reference proteome</keyword>